<evidence type="ECO:0000256" key="2">
    <source>
        <dbReference type="ARBA" id="ARBA00022617"/>
    </source>
</evidence>
<evidence type="ECO:0000313" key="11">
    <source>
        <dbReference type="EMBL" id="MEM0517877.1"/>
    </source>
</evidence>
<keyword evidence="5" id="KW-0574">Periplasm</keyword>
<dbReference type="Gene3D" id="1.10.760.10">
    <property type="entry name" value="Cytochrome c-like domain"/>
    <property type="match status" value="2"/>
</dbReference>
<accession>A0AB35YRM1</accession>
<dbReference type="AlphaFoldDB" id="A0AB35YRM1"/>
<keyword evidence="11" id="KW-0575">Peroxidase</keyword>
<dbReference type="Proteomes" id="UP001388259">
    <property type="component" value="Unassembled WGS sequence"/>
</dbReference>
<dbReference type="GO" id="GO:0004130">
    <property type="term" value="F:cytochrome-c peroxidase activity"/>
    <property type="evidence" value="ECO:0007669"/>
    <property type="project" value="UniProtKB-EC"/>
</dbReference>
<dbReference type="RefSeq" id="WP_342686996.1">
    <property type="nucleotide sequence ID" value="NZ_JAZBJM010000003.1"/>
</dbReference>
<dbReference type="InterPro" id="IPR036909">
    <property type="entry name" value="Cyt_c-like_dom_sf"/>
</dbReference>
<dbReference type="PIRSF" id="PIRSF000294">
    <property type="entry name" value="Cytochrome-c_peroxidase"/>
    <property type="match status" value="1"/>
</dbReference>
<evidence type="ECO:0000313" key="12">
    <source>
        <dbReference type="EMBL" id="MEM0573191.1"/>
    </source>
</evidence>
<dbReference type="PANTHER" id="PTHR30600:SF10">
    <property type="entry name" value="BLL6722 PROTEIN"/>
    <property type="match status" value="1"/>
</dbReference>
<feature type="binding site" description="covalent" evidence="8">
    <location>
        <position position="241"/>
    </location>
    <ligand>
        <name>heme c</name>
        <dbReference type="ChEBI" id="CHEBI:61717"/>
        <label>2</label>
    </ligand>
</feature>
<keyword evidence="14" id="KW-1185">Reference proteome</keyword>
<keyword evidence="4" id="KW-0732">Signal</keyword>
<evidence type="ECO:0000256" key="5">
    <source>
        <dbReference type="ARBA" id="ARBA00022764"/>
    </source>
</evidence>
<dbReference type="PROSITE" id="PS51257">
    <property type="entry name" value="PROKAR_LIPOPROTEIN"/>
    <property type="match status" value="1"/>
</dbReference>
<evidence type="ECO:0000259" key="10">
    <source>
        <dbReference type="PROSITE" id="PS51007"/>
    </source>
</evidence>
<dbReference type="GO" id="GO:0020037">
    <property type="term" value="F:heme binding"/>
    <property type="evidence" value="ECO:0007669"/>
    <property type="project" value="InterPro"/>
</dbReference>
<dbReference type="InterPro" id="IPR051395">
    <property type="entry name" value="Cytochrome_c_Peroxidase/MauG"/>
</dbReference>
<reference evidence="11 14" key="1">
    <citation type="submission" date="2024-01" db="EMBL/GenBank/DDBJ databases">
        <title>Aequorivita flavus sp. nov., isolated from deep-sea sediment.</title>
        <authorList>
            <person name="Chen X."/>
        </authorList>
    </citation>
    <scope>NUCLEOTIDE SEQUENCE</scope>
    <source>
        <strain evidence="11">MCCC 1A16923</strain>
        <strain evidence="12 14">MCCC 1A16935</strain>
    </source>
</reference>
<evidence type="ECO:0000256" key="4">
    <source>
        <dbReference type="ARBA" id="ARBA00022729"/>
    </source>
</evidence>
<evidence type="ECO:0000256" key="1">
    <source>
        <dbReference type="ARBA" id="ARBA00004418"/>
    </source>
</evidence>
<dbReference type="SUPFAM" id="SSF46626">
    <property type="entry name" value="Cytochrome c"/>
    <property type="match status" value="2"/>
</dbReference>
<sequence>MVCKLKQFQFIIGALAVLIVVGCSSNDSTPEEVTEQYTPTPKPLTIPTILERLLPPPFIPADNPQTEEGIALGRKLFFDPILSGNNTQACASCHKPANAFTDNTRFSVGIDGLEGERNSMPIFNLAWNRDNHFFWDGRALSIEVQALEPVTNPVEMHNTWENAVGSLQDHSQYPELFNKAFGTKTITKELAAKAIAQFERTLISANSPFDKYLLGEGSLTQQELNGFDIFMDEARGDCFHCHGNENSPLWTDNIFHNNGLDAIITDKGLGNVTGDPNDDGLFKSPSLRNLAYTAPYMHDGRFATLDEVINHYSEGLVYSRTIDPLMKAVSRGGVHLSEADKADLKAFLLSLSDPSFLTNPNFQDPN</sequence>
<evidence type="ECO:0000256" key="3">
    <source>
        <dbReference type="ARBA" id="ARBA00022723"/>
    </source>
</evidence>
<proteinExistence type="predicted"/>
<evidence type="ECO:0000256" key="8">
    <source>
        <dbReference type="PIRSR" id="PIRSR000294-1"/>
    </source>
</evidence>
<name>A0AB35YRM1_9FLAO</name>
<dbReference type="GO" id="GO:0042597">
    <property type="term" value="C:periplasmic space"/>
    <property type="evidence" value="ECO:0007669"/>
    <property type="project" value="UniProtKB-SubCell"/>
</dbReference>
<dbReference type="GO" id="GO:0046872">
    <property type="term" value="F:metal ion binding"/>
    <property type="evidence" value="ECO:0007669"/>
    <property type="project" value="UniProtKB-KW"/>
</dbReference>
<comment type="PTM">
    <text evidence="8">Binds 2 heme groups per subunit.</text>
</comment>
<evidence type="ECO:0000256" key="6">
    <source>
        <dbReference type="ARBA" id="ARBA00023002"/>
    </source>
</evidence>
<organism evidence="11 13">
    <name type="scientific">Aequorivita flava</name>
    <dbReference type="NCBI Taxonomy" id="3114371"/>
    <lineage>
        <taxon>Bacteria</taxon>
        <taxon>Pseudomonadati</taxon>
        <taxon>Bacteroidota</taxon>
        <taxon>Flavobacteriia</taxon>
        <taxon>Flavobacteriales</taxon>
        <taxon>Flavobacteriaceae</taxon>
        <taxon>Aequorivita</taxon>
    </lineage>
</organism>
<evidence type="ECO:0000313" key="13">
    <source>
        <dbReference type="Proteomes" id="UP001388259"/>
    </source>
</evidence>
<dbReference type="Proteomes" id="UP001390963">
    <property type="component" value="Unassembled WGS sequence"/>
</dbReference>
<dbReference type="InterPro" id="IPR026259">
    <property type="entry name" value="MauG/Cytc_peroxidase"/>
</dbReference>
<dbReference type="PROSITE" id="PS51007">
    <property type="entry name" value="CYTC"/>
    <property type="match status" value="1"/>
</dbReference>
<evidence type="ECO:0000256" key="9">
    <source>
        <dbReference type="PIRSR" id="PIRSR000294-2"/>
    </source>
</evidence>
<dbReference type="InterPro" id="IPR004852">
    <property type="entry name" value="Di-haem_cyt_c_peroxidsae"/>
</dbReference>
<keyword evidence="2 8" id="KW-0349">Heme</keyword>
<gene>
    <name evidence="12" type="ORF">VZD24_06670</name>
    <name evidence="11" type="ORF">VZD85_05900</name>
</gene>
<comment type="cofactor">
    <cofactor evidence="8">
        <name>heme</name>
        <dbReference type="ChEBI" id="CHEBI:30413"/>
    </cofactor>
    <text evidence="8">Binds 2 heme groups.</text>
</comment>
<feature type="binding site" description="axial binding residue" evidence="9">
    <location>
        <position position="94"/>
    </location>
    <ligand>
        <name>heme c</name>
        <dbReference type="ChEBI" id="CHEBI:61717"/>
        <label>1</label>
    </ligand>
    <ligandPart>
        <name>Fe</name>
        <dbReference type="ChEBI" id="CHEBI:18248"/>
    </ligandPart>
</feature>
<evidence type="ECO:0000256" key="7">
    <source>
        <dbReference type="ARBA" id="ARBA00023004"/>
    </source>
</evidence>
<protein>
    <submittedName>
        <fullName evidence="11">Cytochrome c peroxidase</fullName>
        <ecNumber evidence="11">1.11.1.5</ecNumber>
    </submittedName>
</protein>
<evidence type="ECO:0000313" key="14">
    <source>
        <dbReference type="Proteomes" id="UP001390963"/>
    </source>
</evidence>
<keyword evidence="6 11" id="KW-0560">Oxidoreductase</keyword>
<dbReference type="EC" id="1.11.1.5" evidence="11"/>
<keyword evidence="7 9" id="KW-0408">Iron</keyword>
<dbReference type="InterPro" id="IPR009056">
    <property type="entry name" value="Cyt_c-like_dom"/>
</dbReference>
<feature type="binding site" description="covalent" evidence="8">
    <location>
        <position position="93"/>
    </location>
    <ligand>
        <name>heme c</name>
        <dbReference type="ChEBI" id="CHEBI:61717"/>
        <label>1</label>
    </ligand>
</feature>
<dbReference type="EMBL" id="JBANCF010000003">
    <property type="protein sequence ID" value="MEM0573191.1"/>
    <property type="molecule type" value="Genomic_DNA"/>
</dbReference>
<dbReference type="EMBL" id="JAZBJM010000003">
    <property type="protein sequence ID" value="MEM0517877.1"/>
    <property type="molecule type" value="Genomic_DNA"/>
</dbReference>
<feature type="binding site" description="axial binding residue" evidence="9">
    <location>
        <position position="242"/>
    </location>
    <ligand>
        <name>heme c</name>
        <dbReference type="ChEBI" id="CHEBI:61717"/>
        <label>2</label>
    </ligand>
    <ligandPart>
        <name>Fe</name>
        <dbReference type="ChEBI" id="CHEBI:18248"/>
    </ligandPart>
</feature>
<feature type="binding site" description="covalent" evidence="8">
    <location>
        <position position="238"/>
    </location>
    <ligand>
        <name>heme c</name>
        <dbReference type="ChEBI" id="CHEBI:61717"/>
        <label>2</label>
    </ligand>
</feature>
<feature type="domain" description="Cytochrome c" evidence="10">
    <location>
        <begin position="221"/>
        <end position="352"/>
    </location>
</feature>
<dbReference type="GO" id="GO:0009055">
    <property type="term" value="F:electron transfer activity"/>
    <property type="evidence" value="ECO:0007669"/>
    <property type="project" value="InterPro"/>
</dbReference>
<comment type="caution">
    <text evidence="11">The sequence shown here is derived from an EMBL/GenBank/DDBJ whole genome shotgun (WGS) entry which is preliminary data.</text>
</comment>
<dbReference type="Pfam" id="PF03150">
    <property type="entry name" value="CCP_MauG"/>
    <property type="match status" value="1"/>
</dbReference>
<comment type="subcellular location">
    <subcellularLocation>
        <location evidence="1">Periplasm</location>
    </subcellularLocation>
</comment>
<keyword evidence="3 9" id="KW-0479">Metal-binding</keyword>
<dbReference type="PANTHER" id="PTHR30600">
    <property type="entry name" value="CYTOCHROME C PEROXIDASE-RELATED"/>
    <property type="match status" value="1"/>
</dbReference>
<feature type="binding site" description="covalent" evidence="8">
    <location>
        <position position="90"/>
    </location>
    <ligand>
        <name>heme c</name>
        <dbReference type="ChEBI" id="CHEBI:61717"/>
        <label>1</label>
    </ligand>
</feature>